<evidence type="ECO:0000313" key="2">
    <source>
        <dbReference type="Proteomes" id="UP000245934"/>
    </source>
</evidence>
<protein>
    <submittedName>
        <fullName evidence="1">Uncharacterized protein</fullName>
    </submittedName>
</protein>
<accession>A0A2V2NAH9</accession>
<comment type="caution">
    <text evidence="1">The sequence shown here is derived from an EMBL/GenBank/DDBJ whole genome shotgun (WGS) entry which is preliminary data.</text>
</comment>
<dbReference type="EMBL" id="QGMZ01000016">
    <property type="protein sequence ID" value="PWR74636.1"/>
    <property type="molecule type" value="Genomic_DNA"/>
</dbReference>
<reference evidence="1 2" key="1">
    <citation type="submission" date="2018-05" db="EMBL/GenBank/DDBJ databases">
        <title>Draft genome of Methanospirillum stamsii Pt1.</title>
        <authorList>
            <person name="Dueholm M.S."/>
            <person name="Nielsen P.H."/>
            <person name="Bakmann L.F."/>
            <person name="Otzen D.E."/>
        </authorList>
    </citation>
    <scope>NUCLEOTIDE SEQUENCE [LARGE SCALE GENOMIC DNA]</scope>
    <source>
        <strain evidence="1 2">Pt1</strain>
    </source>
</reference>
<gene>
    <name evidence="1" type="ORF">DLD82_08640</name>
</gene>
<organism evidence="1 2">
    <name type="scientific">Methanospirillum stamsii</name>
    <dbReference type="NCBI Taxonomy" id="1277351"/>
    <lineage>
        <taxon>Archaea</taxon>
        <taxon>Methanobacteriati</taxon>
        <taxon>Methanobacteriota</taxon>
        <taxon>Stenosarchaea group</taxon>
        <taxon>Methanomicrobia</taxon>
        <taxon>Methanomicrobiales</taxon>
        <taxon>Methanospirillaceae</taxon>
        <taxon>Methanospirillum</taxon>
    </lineage>
</organism>
<keyword evidence="2" id="KW-1185">Reference proteome</keyword>
<dbReference type="Proteomes" id="UP000245934">
    <property type="component" value="Unassembled WGS sequence"/>
</dbReference>
<evidence type="ECO:0000313" key="1">
    <source>
        <dbReference type="EMBL" id="PWR74636.1"/>
    </source>
</evidence>
<sequence length="167" mass="20139">MLENNEYVKVLEYFYDKSLILENMSDFHPDLSFWYFDAMAHLDYTISLFAFNADSPRNMLSREHLKYRKDQSMEEKYACFSGFMDWLRENHPEQYEIFPLFIQKIYDPSDEAQYRSFRIVLDPNEKKATPSAVLQVMVDEIFDKKYLASIYNGSEMVCLYKQYLNLR</sequence>
<proteinExistence type="predicted"/>
<dbReference type="AlphaFoldDB" id="A0A2V2NAH9"/>
<dbReference type="OrthoDB" id="114454at2157"/>
<name>A0A2V2NAH9_9EURY</name>